<dbReference type="PANTHER" id="PTHR31033">
    <property type="entry name" value="PROTEIN, PUTATIVE-RELATED"/>
    <property type="match status" value="1"/>
</dbReference>
<dbReference type="GO" id="GO:0009507">
    <property type="term" value="C:chloroplast"/>
    <property type="evidence" value="ECO:0007669"/>
    <property type="project" value="TreeGrafter"/>
</dbReference>
<feature type="transmembrane region" description="Helical" evidence="1">
    <location>
        <begin position="242"/>
        <end position="261"/>
    </location>
</feature>
<organism evidence="2 3">
    <name type="scientific">Lactuca saligna</name>
    <name type="common">Willowleaf lettuce</name>
    <dbReference type="NCBI Taxonomy" id="75948"/>
    <lineage>
        <taxon>Eukaryota</taxon>
        <taxon>Viridiplantae</taxon>
        <taxon>Streptophyta</taxon>
        <taxon>Embryophyta</taxon>
        <taxon>Tracheophyta</taxon>
        <taxon>Spermatophyta</taxon>
        <taxon>Magnoliopsida</taxon>
        <taxon>eudicotyledons</taxon>
        <taxon>Gunneridae</taxon>
        <taxon>Pentapetalae</taxon>
        <taxon>asterids</taxon>
        <taxon>campanulids</taxon>
        <taxon>Asterales</taxon>
        <taxon>Asteraceae</taxon>
        <taxon>Cichorioideae</taxon>
        <taxon>Cichorieae</taxon>
        <taxon>Lactucinae</taxon>
        <taxon>Lactuca</taxon>
    </lineage>
</organism>
<dbReference type="EMBL" id="OX465085">
    <property type="protein sequence ID" value="CAI9302736.1"/>
    <property type="molecule type" value="Genomic_DNA"/>
</dbReference>
<dbReference type="PANTHER" id="PTHR31033:SF29">
    <property type="match status" value="1"/>
</dbReference>
<feature type="transmembrane region" description="Helical" evidence="1">
    <location>
        <begin position="212"/>
        <end position="230"/>
    </location>
</feature>
<keyword evidence="1" id="KW-0812">Transmembrane</keyword>
<reference evidence="2" key="1">
    <citation type="submission" date="2023-04" db="EMBL/GenBank/DDBJ databases">
        <authorList>
            <person name="Vijverberg K."/>
            <person name="Xiong W."/>
            <person name="Schranz E."/>
        </authorList>
    </citation>
    <scope>NUCLEOTIDE SEQUENCE</scope>
</reference>
<evidence type="ECO:0000313" key="2">
    <source>
        <dbReference type="EMBL" id="CAI9302736.1"/>
    </source>
</evidence>
<keyword evidence="3" id="KW-1185">Reference proteome</keyword>
<protein>
    <submittedName>
        <fullName evidence="2">Uncharacterized protein</fullName>
    </submittedName>
</protein>
<name>A0AA36A1C4_LACSI</name>
<sequence>MGTKGCMFGDSHIEMGFRVGGLLQFTKKVKEESVLLDTLWSISREALAPVSISILNSDALNGTFEKIRKDFSQAWETEDFYYPLAAKAATISLLSFRGSNFGFDALCKKLHKQNSYQNEDCRIKPRNCRMTRSYRKVQPIVAKASNNDQYNCLPTIMTTIATTVIAASLKNQPILREILMRVAVSKASDIEYECVSKMITLIAQNLMSQPKFQEILLIGAITMAINFPLGMCREHGKFSPPWLTVLLVAFPYISILAKVVLMPKTTMLYVLGLTILGQVLGSMAEQHRLKSIAAMYPPWPNHKVYYHYY</sequence>
<gene>
    <name evidence="2" type="ORF">LSALG_LOCUS41210</name>
</gene>
<keyword evidence="1" id="KW-0472">Membrane</keyword>
<keyword evidence="1" id="KW-1133">Transmembrane helix</keyword>
<dbReference type="Proteomes" id="UP001177003">
    <property type="component" value="Chromosome 9"/>
</dbReference>
<accession>A0AA36A1C4</accession>
<dbReference type="AlphaFoldDB" id="A0AA36A1C4"/>
<proteinExistence type="predicted"/>
<evidence type="ECO:0000256" key="1">
    <source>
        <dbReference type="SAM" id="Phobius"/>
    </source>
</evidence>
<evidence type="ECO:0000313" key="3">
    <source>
        <dbReference type="Proteomes" id="UP001177003"/>
    </source>
</evidence>